<dbReference type="EMBL" id="CP082781">
    <property type="protein sequence ID" value="UGS26709.1"/>
    <property type="molecule type" value="Genomic_DNA"/>
</dbReference>
<evidence type="ECO:0000313" key="2">
    <source>
        <dbReference type="EMBL" id="UGS26709.1"/>
    </source>
</evidence>
<gene>
    <name evidence="2" type="ORF">K8F61_00260</name>
</gene>
<organism evidence="2 3">
    <name type="scientific">Microbacterium resistens</name>
    <dbReference type="NCBI Taxonomy" id="156977"/>
    <lineage>
        <taxon>Bacteria</taxon>
        <taxon>Bacillati</taxon>
        <taxon>Actinomycetota</taxon>
        <taxon>Actinomycetes</taxon>
        <taxon>Micrococcales</taxon>
        <taxon>Microbacteriaceae</taxon>
        <taxon>Microbacterium</taxon>
    </lineage>
</organism>
<name>A0ABY3RRM1_9MICO</name>
<keyword evidence="3" id="KW-1185">Reference proteome</keyword>
<reference evidence="2 3" key="1">
    <citation type="submission" date="2023-01" db="EMBL/GenBank/DDBJ databases">
        <title>Characterization of estradiol degrading bacteria Microbacterium sp. MZT7 and reveal degrading genes through genome analysis.</title>
        <authorList>
            <person name="Hao P."/>
            <person name="Gao Y."/>
        </authorList>
    </citation>
    <scope>NUCLEOTIDE SEQUENCE [LARGE SCALE GENOMIC DNA]</scope>
    <source>
        <strain evidence="2 3">MZT7</strain>
    </source>
</reference>
<feature type="region of interest" description="Disordered" evidence="1">
    <location>
        <begin position="105"/>
        <end position="147"/>
    </location>
</feature>
<proteinExistence type="predicted"/>
<dbReference type="RefSeq" id="WP_231820305.1">
    <property type="nucleotide sequence ID" value="NZ_CP082781.1"/>
</dbReference>
<accession>A0ABY3RRM1</accession>
<evidence type="ECO:0000256" key="1">
    <source>
        <dbReference type="SAM" id="MobiDB-lite"/>
    </source>
</evidence>
<protein>
    <submittedName>
        <fullName evidence="2">Uncharacterized protein</fullName>
    </submittedName>
</protein>
<sequence length="147" mass="15754">MSTSPALGDGEPVVRIRLDGVPRSGFVMTRQAFLDGGVGLIQRIENRASGTPSLLEHARTDLASAETERDDAIQRIGQPFRHTQAMADAEKDLVRIETQVAAMQEDIDPAAQADTAPESPPSSGLNVETVRAHRPALGYARTRNAAP</sequence>
<dbReference type="Proteomes" id="UP001199642">
    <property type="component" value="Chromosome"/>
</dbReference>
<evidence type="ECO:0000313" key="3">
    <source>
        <dbReference type="Proteomes" id="UP001199642"/>
    </source>
</evidence>